<accession>A0A409WW98</accession>
<dbReference type="Proteomes" id="UP000283269">
    <property type="component" value="Unassembled WGS sequence"/>
</dbReference>
<keyword evidence="2" id="KW-1185">Reference proteome</keyword>
<dbReference type="AlphaFoldDB" id="A0A409WW98"/>
<organism evidence="1 2">
    <name type="scientific">Psilocybe cyanescens</name>
    <dbReference type="NCBI Taxonomy" id="93625"/>
    <lineage>
        <taxon>Eukaryota</taxon>
        <taxon>Fungi</taxon>
        <taxon>Dikarya</taxon>
        <taxon>Basidiomycota</taxon>
        <taxon>Agaricomycotina</taxon>
        <taxon>Agaricomycetes</taxon>
        <taxon>Agaricomycetidae</taxon>
        <taxon>Agaricales</taxon>
        <taxon>Agaricineae</taxon>
        <taxon>Strophariaceae</taxon>
        <taxon>Psilocybe</taxon>
    </lineage>
</organism>
<evidence type="ECO:0000313" key="1">
    <source>
        <dbReference type="EMBL" id="PPQ82800.1"/>
    </source>
</evidence>
<gene>
    <name evidence="1" type="ORF">CVT25_009289</name>
</gene>
<sequence>MCTCDVTGSIRSEVSVGCGCRRKEETNICGVVCVVWDSTTSSYEKGERNGHAPDTAPAPAALSPLEHSRHCPLDALPILEPDLATSHNLHPFRSLAISLAIPSLAIIALFIPIPNRTQTPITLPRKHLVHARLPLPQCLPNNIPPRLNHPPDLAQCMLRRPQLRERIARCRALRQPQPVEQRVPQFRGECRVLGGASPLPEHAHQPAPRASFQDTLRMSSSIAKCNTRAAH</sequence>
<proteinExistence type="predicted"/>
<comment type="caution">
    <text evidence="1">The sequence shown here is derived from an EMBL/GenBank/DDBJ whole genome shotgun (WGS) entry which is preliminary data.</text>
</comment>
<dbReference type="EMBL" id="NHYD01003094">
    <property type="protein sequence ID" value="PPQ82800.1"/>
    <property type="molecule type" value="Genomic_DNA"/>
</dbReference>
<evidence type="ECO:0000313" key="2">
    <source>
        <dbReference type="Proteomes" id="UP000283269"/>
    </source>
</evidence>
<protein>
    <submittedName>
        <fullName evidence="1">Uncharacterized protein</fullName>
    </submittedName>
</protein>
<dbReference type="InParanoid" id="A0A409WW98"/>
<reference evidence="1 2" key="1">
    <citation type="journal article" date="2018" name="Evol. Lett.">
        <title>Horizontal gene cluster transfer increased hallucinogenic mushroom diversity.</title>
        <authorList>
            <person name="Reynolds H.T."/>
            <person name="Vijayakumar V."/>
            <person name="Gluck-Thaler E."/>
            <person name="Korotkin H.B."/>
            <person name="Matheny P.B."/>
            <person name="Slot J.C."/>
        </authorList>
    </citation>
    <scope>NUCLEOTIDE SEQUENCE [LARGE SCALE GENOMIC DNA]</scope>
    <source>
        <strain evidence="1 2">2631</strain>
    </source>
</reference>
<name>A0A409WW98_PSICY</name>